<comment type="function">
    <text evidence="4">Formation of pseudouridine at positions 38, 39 and 40 in the anticodon stem and loop of transfer RNAs.</text>
</comment>
<evidence type="ECO:0000256" key="7">
    <source>
        <dbReference type="RuleBase" id="RU003792"/>
    </source>
</evidence>
<dbReference type="FunFam" id="3.30.70.580:FF:000001">
    <property type="entry name" value="tRNA pseudouridine synthase A"/>
    <property type="match status" value="1"/>
</dbReference>
<organism evidence="9 10">
    <name type="scientific">Pirellulimonas nuda</name>
    <dbReference type="NCBI Taxonomy" id="2528009"/>
    <lineage>
        <taxon>Bacteria</taxon>
        <taxon>Pseudomonadati</taxon>
        <taxon>Planctomycetota</taxon>
        <taxon>Planctomycetia</taxon>
        <taxon>Pirellulales</taxon>
        <taxon>Lacipirellulaceae</taxon>
        <taxon>Pirellulimonas</taxon>
    </lineage>
</organism>
<gene>
    <name evidence="4 9" type="primary">truA</name>
    <name evidence="9" type="ORF">Pla175_17250</name>
</gene>
<dbReference type="Gene3D" id="3.30.70.580">
    <property type="entry name" value="Pseudouridine synthase I, catalytic domain, N-terminal subdomain"/>
    <property type="match status" value="1"/>
</dbReference>
<evidence type="ECO:0000256" key="4">
    <source>
        <dbReference type="HAMAP-Rule" id="MF_00171"/>
    </source>
</evidence>
<comment type="similarity">
    <text evidence="1 4 7">Belongs to the tRNA pseudouridine synthase TruA family.</text>
</comment>
<comment type="subunit">
    <text evidence="4">Homodimer.</text>
</comment>
<evidence type="ECO:0000256" key="3">
    <source>
        <dbReference type="ARBA" id="ARBA00023235"/>
    </source>
</evidence>
<protein>
    <recommendedName>
        <fullName evidence="4">tRNA pseudouridine synthase A</fullName>
        <ecNumber evidence="4">5.4.99.12</ecNumber>
    </recommendedName>
    <alternativeName>
        <fullName evidence="4">tRNA pseudouridine(38-40) synthase</fullName>
    </alternativeName>
    <alternativeName>
        <fullName evidence="4">tRNA pseudouridylate synthase I</fullName>
    </alternativeName>
    <alternativeName>
        <fullName evidence="4">tRNA-uridine isomerase I</fullName>
    </alternativeName>
</protein>
<dbReference type="InterPro" id="IPR020095">
    <property type="entry name" value="PsdUridine_synth_TruA_C"/>
</dbReference>
<evidence type="ECO:0000259" key="8">
    <source>
        <dbReference type="Pfam" id="PF01416"/>
    </source>
</evidence>
<dbReference type="GO" id="GO:0031119">
    <property type="term" value="P:tRNA pseudouridine synthesis"/>
    <property type="evidence" value="ECO:0007669"/>
    <property type="project" value="UniProtKB-UniRule"/>
</dbReference>
<evidence type="ECO:0000256" key="6">
    <source>
        <dbReference type="PIRSR" id="PIRSR001430-2"/>
    </source>
</evidence>
<dbReference type="RefSeq" id="WP_145283177.1">
    <property type="nucleotide sequence ID" value="NZ_CP036291.1"/>
</dbReference>
<evidence type="ECO:0000256" key="2">
    <source>
        <dbReference type="ARBA" id="ARBA00022694"/>
    </source>
</evidence>
<dbReference type="GO" id="GO:0160147">
    <property type="term" value="F:tRNA pseudouridine(38-40) synthase activity"/>
    <property type="evidence" value="ECO:0007669"/>
    <property type="project" value="UniProtKB-EC"/>
</dbReference>
<evidence type="ECO:0000256" key="1">
    <source>
        <dbReference type="ARBA" id="ARBA00009375"/>
    </source>
</evidence>
<dbReference type="OrthoDB" id="9811823at2"/>
<dbReference type="PANTHER" id="PTHR11142">
    <property type="entry name" value="PSEUDOURIDYLATE SYNTHASE"/>
    <property type="match status" value="1"/>
</dbReference>
<dbReference type="SUPFAM" id="SSF55120">
    <property type="entry name" value="Pseudouridine synthase"/>
    <property type="match status" value="1"/>
</dbReference>
<dbReference type="InterPro" id="IPR001406">
    <property type="entry name" value="PsdUridine_synth_TruA"/>
</dbReference>
<dbReference type="EMBL" id="CP036291">
    <property type="protein sequence ID" value="QDU88350.1"/>
    <property type="molecule type" value="Genomic_DNA"/>
</dbReference>
<name>A0A518DA40_9BACT</name>
<dbReference type="AlphaFoldDB" id="A0A518DA40"/>
<feature type="binding site" evidence="4 6">
    <location>
        <position position="119"/>
    </location>
    <ligand>
        <name>substrate</name>
    </ligand>
</feature>
<dbReference type="PIRSF" id="PIRSF001430">
    <property type="entry name" value="tRNA_psdUrid_synth"/>
    <property type="match status" value="1"/>
</dbReference>
<evidence type="ECO:0000313" key="10">
    <source>
        <dbReference type="Proteomes" id="UP000317429"/>
    </source>
</evidence>
<dbReference type="GO" id="GO:0003723">
    <property type="term" value="F:RNA binding"/>
    <property type="evidence" value="ECO:0007669"/>
    <property type="project" value="InterPro"/>
</dbReference>
<keyword evidence="10" id="KW-1185">Reference proteome</keyword>
<evidence type="ECO:0000256" key="5">
    <source>
        <dbReference type="PIRSR" id="PIRSR001430-1"/>
    </source>
</evidence>
<accession>A0A518DA40</accession>
<dbReference type="HAMAP" id="MF_00171">
    <property type="entry name" value="TruA"/>
    <property type="match status" value="1"/>
</dbReference>
<dbReference type="EC" id="5.4.99.12" evidence="4"/>
<dbReference type="Proteomes" id="UP000317429">
    <property type="component" value="Chromosome"/>
</dbReference>
<dbReference type="NCBIfam" id="TIGR00071">
    <property type="entry name" value="hisT_truA"/>
    <property type="match status" value="1"/>
</dbReference>
<dbReference type="PANTHER" id="PTHR11142:SF0">
    <property type="entry name" value="TRNA PSEUDOURIDINE SYNTHASE-LIKE 1"/>
    <property type="match status" value="1"/>
</dbReference>
<comment type="catalytic activity">
    <reaction evidence="4 7">
        <text>uridine(38/39/40) in tRNA = pseudouridine(38/39/40) in tRNA</text>
        <dbReference type="Rhea" id="RHEA:22376"/>
        <dbReference type="Rhea" id="RHEA-COMP:10085"/>
        <dbReference type="Rhea" id="RHEA-COMP:10087"/>
        <dbReference type="ChEBI" id="CHEBI:65314"/>
        <dbReference type="ChEBI" id="CHEBI:65315"/>
        <dbReference type="EC" id="5.4.99.12"/>
    </reaction>
</comment>
<dbReference type="Gene3D" id="3.30.70.660">
    <property type="entry name" value="Pseudouridine synthase I, catalytic domain, C-terminal subdomain"/>
    <property type="match status" value="1"/>
</dbReference>
<sequence>MDDVSRPSAFRFLKLTIGYDGTAFAGWQEQPGLRTVQNELASAWRRITGETPRLTASGRTDAGVHALGQVVSLCTSSERPEGELARGLNAVLPEDIVVLAIDPAVQGFHATHDALSKTYRYQIHDSRTPPLFDRRYVWHVRQPLDIERMGRAGGGLIGRHDFVSFQTAGSQRTSTVRTILAVEVTRLASRVDITVTGDGFLYNMVRAIAGTLVEVGRGARDPEWVAEALSARDRAAAGPNAPALGLVLVSVRYAQGSDE</sequence>
<dbReference type="Pfam" id="PF01416">
    <property type="entry name" value="PseudoU_synth_1"/>
    <property type="match status" value="2"/>
</dbReference>
<dbReference type="InterPro" id="IPR020103">
    <property type="entry name" value="PsdUridine_synth_cat_dom_sf"/>
</dbReference>
<comment type="caution">
    <text evidence="4">Lacks conserved residue(s) required for the propagation of feature annotation.</text>
</comment>
<dbReference type="InterPro" id="IPR020094">
    <property type="entry name" value="TruA/RsuA/RluB/E/F_N"/>
</dbReference>
<dbReference type="CDD" id="cd02570">
    <property type="entry name" value="PseudoU_synth_EcTruA"/>
    <property type="match status" value="1"/>
</dbReference>
<keyword evidence="3 4" id="KW-0413">Isomerase</keyword>
<proteinExistence type="inferred from homology"/>
<dbReference type="KEGG" id="pnd:Pla175_17250"/>
<dbReference type="InterPro" id="IPR020097">
    <property type="entry name" value="PsdUridine_synth_TruA_a/b_dom"/>
</dbReference>
<reference evidence="9 10" key="1">
    <citation type="submission" date="2019-02" db="EMBL/GenBank/DDBJ databases">
        <title>Deep-cultivation of Planctomycetes and their phenomic and genomic characterization uncovers novel biology.</title>
        <authorList>
            <person name="Wiegand S."/>
            <person name="Jogler M."/>
            <person name="Boedeker C."/>
            <person name="Pinto D."/>
            <person name="Vollmers J."/>
            <person name="Rivas-Marin E."/>
            <person name="Kohn T."/>
            <person name="Peeters S.H."/>
            <person name="Heuer A."/>
            <person name="Rast P."/>
            <person name="Oberbeckmann S."/>
            <person name="Bunk B."/>
            <person name="Jeske O."/>
            <person name="Meyerdierks A."/>
            <person name="Storesund J.E."/>
            <person name="Kallscheuer N."/>
            <person name="Luecker S."/>
            <person name="Lage O.M."/>
            <person name="Pohl T."/>
            <person name="Merkel B.J."/>
            <person name="Hornburger P."/>
            <person name="Mueller R.-W."/>
            <person name="Bruemmer F."/>
            <person name="Labrenz M."/>
            <person name="Spormann A.M."/>
            <person name="Op den Camp H."/>
            <person name="Overmann J."/>
            <person name="Amann R."/>
            <person name="Jetten M.S.M."/>
            <person name="Mascher T."/>
            <person name="Medema M.H."/>
            <person name="Devos D.P."/>
            <person name="Kaster A.-K."/>
            <person name="Ovreas L."/>
            <person name="Rohde M."/>
            <person name="Galperin M.Y."/>
            <person name="Jogler C."/>
        </authorList>
    </citation>
    <scope>NUCLEOTIDE SEQUENCE [LARGE SCALE GENOMIC DNA]</scope>
    <source>
        <strain evidence="9 10">Pla175</strain>
    </source>
</reference>
<feature type="domain" description="Pseudouridine synthase I TruA alpha/beta" evidence="8">
    <location>
        <begin position="156"/>
        <end position="253"/>
    </location>
</feature>
<keyword evidence="2 4" id="KW-0819">tRNA processing</keyword>
<feature type="active site" description="Nucleophile" evidence="4 5">
    <location>
        <position position="61"/>
    </location>
</feature>
<evidence type="ECO:0000313" key="9">
    <source>
        <dbReference type="EMBL" id="QDU88350.1"/>
    </source>
</evidence>
<feature type="domain" description="Pseudouridine synthase I TruA alpha/beta" evidence="8">
    <location>
        <begin position="19"/>
        <end position="104"/>
    </location>
</feature>